<protein>
    <submittedName>
        <fullName evidence="1">Uncharacterized protein</fullName>
    </submittedName>
</protein>
<evidence type="ECO:0000313" key="2">
    <source>
        <dbReference type="Proteomes" id="UP000245919"/>
    </source>
</evidence>
<evidence type="ECO:0000313" key="1">
    <source>
        <dbReference type="EMBL" id="AWN66983.1"/>
    </source>
</evidence>
<dbReference type="GeneID" id="89634655"/>
<gene>
    <name evidence="1" type="ORF">LL14B4_12795</name>
</gene>
<dbReference type="AlphaFoldDB" id="A0A2Z3KRJ7"/>
<accession>A0A2Z3KRJ7</accession>
<organism evidence="1 2">
    <name type="scientific">Lactococcus lactis subsp. lactis</name>
    <name type="common">Streptococcus lactis</name>
    <dbReference type="NCBI Taxonomy" id="1360"/>
    <lineage>
        <taxon>Bacteria</taxon>
        <taxon>Bacillati</taxon>
        <taxon>Bacillota</taxon>
        <taxon>Bacilli</taxon>
        <taxon>Lactobacillales</taxon>
        <taxon>Streptococcaceae</taxon>
        <taxon>Lactococcus</taxon>
    </lineage>
</organism>
<name>A0A2Z3KRJ7_LACLL</name>
<proteinExistence type="predicted"/>
<dbReference type="EMBL" id="CP028160">
    <property type="protein sequence ID" value="AWN66983.1"/>
    <property type="molecule type" value="Genomic_DNA"/>
</dbReference>
<dbReference type="Proteomes" id="UP000245919">
    <property type="component" value="Chromosome"/>
</dbReference>
<sequence>MVDYKKIDSDYWFNDEKLAEKFGVKKDTVMIKVRKFEKVAPQYVINLGKRITFVPAFVAWDRFEKKYKGAARKPKFEYEEL</sequence>
<dbReference type="RefSeq" id="WP_109991397.1">
    <property type="nucleotide sequence ID" value="NZ_CP028160.1"/>
</dbReference>
<reference evidence="1 2" key="1">
    <citation type="submission" date="2018-03" db="EMBL/GenBank/DDBJ databases">
        <title>Genome sequence of Lactococcus lactis strain 14B4 from almond drupe.</title>
        <authorList>
            <person name="Tran T.D."/>
            <person name="McGarvey J.A."/>
            <person name="Huynh S."/>
            <person name="Parker C.T."/>
        </authorList>
    </citation>
    <scope>NUCLEOTIDE SEQUENCE [LARGE SCALE GENOMIC DNA]</scope>
    <source>
        <strain evidence="1 2">14B4</strain>
    </source>
</reference>